<protein>
    <submittedName>
        <fullName evidence="1">Uncharacterized protein</fullName>
    </submittedName>
</protein>
<dbReference type="EMBL" id="JABJWC010000011">
    <property type="protein sequence ID" value="NPC66039.1"/>
    <property type="molecule type" value="Genomic_DNA"/>
</dbReference>
<sequence length="117" mass="13695">MDTNKGRAYLQYIKRVKNFGWMIRVFSGFYTENYPDAAGVSKYPVVFLTFYSIFSAVRHRLAHKIGHVPLDAESQKIPIFRYGIPDPRTKKVPVWCFWDGDKEWAVENILMNSVNFP</sequence>
<name>A0ABX2ADV7_9PROT</name>
<dbReference type="Proteomes" id="UP000623090">
    <property type="component" value="Unassembled WGS sequence"/>
</dbReference>
<comment type="caution">
    <text evidence="1">The sequence shown here is derived from an EMBL/GenBank/DDBJ whole genome shotgun (WGS) entry which is preliminary data.</text>
</comment>
<reference evidence="1 2" key="1">
    <citation type="journal article" date="2020" name="Microorganisms">
        <title>Description of Komagataeibacter melaceti sp. nov. and Komagataeibacter melomenusus sp. nov. Isolated from Apple Cider Vinegar.</title>
        <authorList>
            <person name="Maric L."/>
            <person name="Cleenwerck I."/>
            <person name="Accetto T."/>
            <person name="Vandamme P."/>
            <person name="Trcek J."/>
        </authorList>
    </citation>
    <scope>NUCLEOTIDE SEQUENCE [LARGE SCALE GENOMIC DNA]</scope>
    <source>
        <strain evidence="1 2">AV436</strain>
    </source>
</reference>
<accession>A0ABX2ADV7</accession>
<evidence type="ECO:0000313" key="1">
    <source>
        <dbReference type="EMBL" id="NPC66039.1"/>
    </source>
</evidence>
<gene>
    <name evidence="1" type="ORF">HNW77_06480</name>
</gene>
<proteinExistence type="predicted"/>
<keyword evidence="2" id="KW-1185">Reference proteome</keyword>
<organism evidence="1 2">
    <name type="scientific">Komagataeibacter melomenusus</name>
    <dbReference type="NCBI Taxonomy" id="2766578"/>
    <lineage>
        <taxon>Bacteria</taxon>
        <taxon>Pseudomonadati</taxon>
        <taxon>Pseudomonadota</taxon>
        <taxon>Alphaproteobacteria</taxon>
        <taxon>Acetobacterales</taxon>
        <taxon>Acetobacteraceae</taxon>
        <taxon>Komagataeibacter</taxon>
    </lineage>
</organism>
<evidence type="ECO:0000313" key="2">
    <source>
        <dbReference type="Proteomes" id="UP000623090"/>
    </source>
</evidence>
<dbReference type="RefSeq" id="WP_172156206.1">
    <property type="nucleotide sequence ID" value="NZ_JABJWC010000011.1"/>
</dbReference>